<dbReference type="OrthoDB" id="2219495at2759"/>
<dbReference type="SUPFAM" id="SSF51905">
    <property type="entry name" value="FAD/NAD(P)-binding domain"/>
    <property type="match status" value="1"/>
</dbReference>
<evidence type="ECO:0000313" key="9">
    <source>
        <dbReference type="Proteomes" id="UP000076722"/>
    </source>
</evidence>
<dbReference type="GO" id="GO:0004657">
    <property type="term" value="F:proline dehydrogenase activity"/>
    <property type="evidence" value="ECO:0007669"/>
    <property type="project" value="TreeGrafter"/>
</dbReference>
<keyword evidence="3" id="KW-0285">Flavoprotein</keyword>
<dbReference type="GO" id="GO:0050031">
    <property type="term" value="F:L-pipecolate oxidase activity"/>
    <property type="evidence" value="ECO:0007669"/>
    <property type="project" value="TreeGrafter"/>
</dbReference>
<reference evidence="8 9" key="1">
    <citation type="journal article" date="2016" name="Mol. Biol. Evol.">
        <title>Comparative Genomics of Early-Diverging Mushroom-Forming Fungi Provides Insights into the Origins of Lignocellulose Decay Capabilities.</title>
        <authorList>
            <person name="Nagy L.G."/>
            <person name="Riley R."/>
            <person name="Tritt A."/>
            <person name="Adam C."/>
            <person name="Daum C."/>
            <person name="Floudas D."/>
            <person name="Sun H."/>
            <person name="Yadav J.S."/>
            <person name="Pangilinan J."/>
            <person name="Larsson K.H."/>
            <person name="Matsuura K."/>
            <person name="Barry K."/>
            <person name="Labutti K."/>
            <person name="Kuo R."/>
            <person name="Ohm R.A."/>
            <person name="Bhattacharya S.S."/>
            <person name="Shirouzu T."/>
            <person name="Yoshinaga Y."/>
            <person name="Martin F.M."/>
            <person name="Grigoriev I.V."/>
            <person name="Hibbett D.S."/>
        </authorList>
    </citation>
    <scope>NUCLEOTIDE SEQUENCE [LARGE SCALE GENOMIC DNA]</scope>
    <source>
        <strain evidence="8 9">HHB9708</strain>
    </source>
</reference>
<organism evidence="8 9">
    <name type="scientific">Sistotremastrum niveocremeum HHB9708</name>
    <dbReference type="NCBI Taxonomy" id="1314777"/>
    <lineage>
        <taxon>Eukaryota</taxon>
        <taxon>Fungi</taxon>
        <taxon>Dikarya</taxon>
        <taxon>Basidiomycota</taxon>
        <taxon>Agaricomycotina</taxon>
        <taxon>Agaricomycetes</taxon>
        <taxon>Sistotremastrales</taxon>
        <taxon>Sistotremastraceae</taxon>
        <taxon>Sertulicium</taxon>
        <taxon>Sertulicium niveocremeum</taxon>
    </lineage>
</organism>
<feature type="transmembrane region" description="Helical" evidence="6">
    <location>
        <begin position="12"/>
        <end position="29"/>
    </location>
</feature>
<dbReference type="STRING" id="1314777.A0A164P0U9"/>
<dbReference type="InterPro" id="IPR006076">
    <property type="entry name" value="FAD-dep_OxRdtase"/>
</dbReference>
<evidence type="ECO:0000256" key="1">
    <source>
        <dbReference type="ARBA" id="ARBA00001974"/>
    </source>
</evidence>
<dbReference type="PANTHER" id="PTHR10961:SF46">
    <property type="entry name" value="PEROXISOMAL SARCOSINE OXIDASE"/>
    <property type="match status" value="1"/>
</dbReference>
<evidence type="ECO:0000256" key="6">
    <source>
        <dbReference type="SAM" id="Phobius"/>
    </source>
</evidence>
<evidence type="ECO:0000259" key="7">
    <source>
        <dbReference type="Pfam" id="PF01266"/>
    </source>
</evidence>
<proteinExistence type="inferred from homology"/>
<protein>
    <submittedName>
        <fullName evidence="8">FAD dependent oxidoreductase</fullName>
    </submittedName>
</protein>
<evidence type="ECO:0000256" key="3">
    <source>
        <dbReference type="ARBA" id="ARBA00022630"/>
    </source>
</evidence>
<feature type="domain" description="FAD dependent oxidoreductase" evidence="7">
    <location>
        <begin position="11"/>
        <end position="406"/>
    </location>
</feature>
<dbReference type="Pfam" id="PF01266">
    <property type="entry name" value="DAO"/>
    <property type="match status" value="1"/>
</dbReference>
<keyword evidence="9" id="KW-1185">Reference proteome</keyword>
<comment type="cofactor">
    <cofactor evidence="1">
        <name>FAD</name>
        <dbReference type="ChEBI" id="CHEBI:57692"/>
    </cofactor>
</comment>
<keyword evidence="5" id="KW-0560">Oxidoreductase</keyword>
<evidence type="ECO:0000313" key="8">
    <source>
        <dbReference type="EMBL" id="KZS88241.1"/>
    </source>
</evidence>
<dbReference type="InterPro" id="IPR045170">
    <property type="entry name" value="MTOX"/>
</dbReference>
<keyword evidence="4" id="KW-0274">FAD</keyword>
<dbReference type="Gene3D" id="3.30.9.10">
    <property type="entry name" value="D-Amino Acid Oxidase, subunit A, domain 2"/>
    <property type="match status" value="1"/>
</dbReference>
<keyword evidence="6" id="KW-0812">Transmembrane</keyword>
<dbReference type="PANTHER" id="PTHR10961">
    <property type="entry name" value="PEROXISOMAL SARCOSINE OXIDASE"/>
    <property type="match status" value="1"/>
</dbReference>
<evidence type="ECO:0000256" key="4">
    <source>
        <dbReference type="ARBA" id="ARBA00022827"/>
    </source>
</evidence>
<keyword evidence="6" id="KW-1133">Transmembrane helix</keyword>
<dbReference type="Gene3D" id="3.50.50.60">
    <property type="entry name" value="FAD/NAD(P)-binding domain"/>
    <property type="match status" value="1"/>
</dbReference>
<dbReference type="InterPro" id="IPR036188">
    <property type="entry name" value="FAD/NAD-bd_sf"/>
</dbReference>
<name>A0A164P0U9_9AGAM</name>
<keyword evidence="6" id="KW-0472">Membrane</keyword>
<sequence length="451" mass="48532">MASQQPSKSDKILIIGAGCFGLSSAYHLLKSGYTNIVVVDQSDTLPAPNAASTDLNKIVRTSYSDIVYTKLAAEAIETWKDRDVWGDVYHECGVLLVGAPSSTSSESKYHVKALSNDLSLNLPITSLPTRESFEEEFGLTLESSQSQQPSTTTGAYIAHTAGWAAAANGIKTLMSHVSALGAEIRAGVKVTGFSYAESESKDRRTVRGVRAEGGEEITADWIIVASGSWTASSFPTSSSSELAKVDLGKKLLATGQCLATIQLSPSEAETYRNFPVILDWSSGFYVFPPNDDNVVKAAIHAAGYVNPQPSSNPSNVISTPVTLDSEPNSSHLRIPAQASALLREHLRSVYPQLADKEWLGTRVCWYTDTPDGNWIIDFVTGSHNVLFATGGSGHAYKFLPIIGSIVQKRLEGTLEDELADKFSFTRDFSGKDLSREGQEPALLDLSSLSPV</sequence>
<dbReference type="AlphaFoldDB" id="A0A164P0U9"/>
<dbReference type="SUPFAM" id="SSF54373">
    <property type="entry name" value="FAD-linked reductases, C-terminal domain"/>
    <property type="match status" value="1"/>
</dbReference>
<dbReference type="GO" id="GO:0008115">
    <property type="term" value="F:sarcosine oxidase activity"/>
    <property type="evidence" value="ECO:0007669"/>
    <property type="project" value="TreeGrafter"/>
</dbReference>
<gene>
    <name evidence="8" type="ORF">SISNIDRAFT_418437</name>
</gene>
<accession>A0A164P0U9</accession>
<evidence type="ECO:0000256" key="2">
    <source>
        <dbReference type="ARBA" id="ARBA00010989"/>
    </source>
</evidence>
<comment type="similarity">
    <text evidence="2">Belongs to the MSOX/MTOX family.</text>
</comment>
<dbReference type="EMBL" id="KV419438">
    <property type="protein sequence ID" value="KZS88241.1"/>
    <property type="molecule type" value="Genomic_DNA"/>
</dbReference>
<evidence type="ECO:0000256" key="5">
    <source>
        <dbReference type="ARBA" id="ARBA00023002"/>
    </source>
</evidence>
<dbReference type="GO" id="GO:0050660">
    <property type="term" value="F:flavin adenine dinucleotide binding"/>
    <property type="evidence" value="ECO:0007669"/>
    <property type="project" value="InterPro"/>
</dbReference>
<dbReference type="Proteomes" id="UP000076722">
    <property type="component" value="Unassembled WGS sequence"/>
</dbReference>